<dbReference type="EMBL" id="CP136897">
    <property type="protein sequence ID" value="WOL18138.1"/>
    <property type="molecule type" value="Genomic_DNA"/>
</dbReference>
<feature type="compositionally biased region" description="Low complexity" evidence="1">
    <location>
        <begin position="83"/>
        <end position="94"/>
    </location>
</feature>
<dbReference type="AlphaFoldDB" id="A0AAQ3KZU7"/>
<name>A0AAQ3KZU7_9LILI</name>
<accession>A0AAQ3KZU7</accession>
<proteinExistence type="predicted"/>
<reference evidence="2 3" key="1">
    <citation type="submission" date="2023-10" db="EMBL/GenBank/DDBJ databases">
        <title>Chromosome-scale genome assembly provides insights into flower coloration mechanisms of Canna indica.</title>
        <authorList>
            <person name="Li C."/>
        </authorList>
    </citation>
    <scope>NUCLEOTIDE SEQUENCE [LARGE SCALE GENOMIC DNA]</scope>
    <source>
        <tissue evidence="2">Flower</tissue>
    </source>
</reference>
<evidence type="ECO:0000313" key="3">
    <source>
        <dbReference type="Proteomes" id="UP001327560"/>
    </source>
</evidence>
<dbReference type="Proteomes" id="UP001327560">
    <property type="component" value="Chromosome 8"/>
</dbReference>
<protein>
    <submittedName>
        <fullName evidence="2">Uncharacterized protein</fullName>
    </submittedName>
</protein>
<evidence type="ECO:0000313" key="2">
    <source>
        <dbReference type="EMBL" id="WOL18138.1"/>
    </source>
</evidence>
<evidence type="ECO:0000256" key="1">
    <source>
        <dbReference type="SAM" id="MobiDB-lite"/>
    </source>
</evidence>
<keyword evidence="3" id="KW-1185">Reference proteome</keyword>
<sequence length="300" mass="33562">MAIIPSESIEERTLQIDVLKICTGCELDVEEGDGVRAVRHLQQLARSEPKTPLERDASSTLNDEEVLRRTSVSMVRLKIMATSVPQSSSSSPLSDDWEEPNEEIPRISFRKDGGGISLDLLISDTSTQKSEVSPPLSAMNRSDKSTQTDPRRKKKKKSYFKRCTSTTETIEDAETMAIIPSESIEERTLQIDVLKICTGCELDVEEGDGARAVRHLQQLARSEPRTPLERDVSSELNDEEDPGSSVIMVITLSESNSSFLYRVFLGLSPELFRFPYALFGSGRTHDLKDRETCTQEFLLT</sequence>
<feature type="region of interest" description="Disordered" evidence="1">
    <location>
        <begin position="125"/>
        <end position="159"/>
    </location>
</feature>
<feature type="compositionally biased region" description="Basic and acidic residues" evidence="1">
    <location>
        <begin position="141"/>
        <end position="150"/>
    </location>
</feature>
<organism evidence="2 3">
    <name type="scientific">Canna indica</name>
    <name type="common">Indian-shot</name>
    <dbReference type="NCBI Taxonomy" id="4628"/>
    <lineage>
        <taxon>Eukaryota</taxon>
        <taxon>Viridiplantae</taxon>
        <taxon>Streptophyta</taxon>
        <taxon>Embryophyta</taxon>
        <taxon>Tracheophyta</taxon>
        <taxon>Spermatophyta</taxon>
        <taxon>Magnoliopsida</taxon>
        <taxon>Liliopsida</taxon>
        <taxon>Zingiberales</taxon>
        <taxon>Cannaceae</taxon>
        <taxon>Canna</taxon>
    </lineage>
</organism>
<feature type="region of interest" description="Disordered" evidence="1">
    <location>
        <begin position="82"/>
        <end position="110"/>
    </location>
</feature>
<gene>
    <name evidence="2" type="ORF">Cni_G26931</name>
</gene>